<sequence length="53" mass="6281">HLIIKSYDVNVFKKTRDAAKSILQTWDVILDDPTVHQFLNDHSQRFIQVIEDE</sequence>
<evidence type="ECO:0000313" key="2">
    <source>
        <dbReference type="Proteomes" id="UP000789920"/>
    </source>
</evidence>
<name>A0ACA9SZX7_9GLOM</name>
<accession>A0ACA9SZX7</accession>
<evidence type="ECO:0000313" key="1">
    <source>
        <dbReference type="EMBL" id="CAG8851945.1"/>
    </source>
</evidence>
<comment type="caution">
    <text evidence="1">The sequence shown here is derived from an EMBL/GenBank/DDBJ whole genome shotgun (WGS) entry which is preliminary data.</text>
</comment>
<proteinExistence type="predicted"/>
<keyword evidence="2" id="KW-1185">Reference proteome</keyword>
<feature type="non-terminal residue" evidence="1">
    <location>
        <position position="53"/>
    </location>
</feature>
<feature type="non-terminal residue" evidence="1">
    <location>
        <position position="1"/>
    </location>
</feature>
<reference evidence="1" key="1">
    <citation type="submission" date="2021-06" db="EMBL/GenBank/DDBJ databases">
        <authorList>
            <person name="Kallberg Y."/>
            <person name="Tangrot J."/>
            <person name="Rosling A."/>
        </authorList>
    </citation>
    <scope>NUCLEOTIDE SEQUENCE</scope>
    <source>
        <strain evidence="1">MA461A</strain>
    </source>
</reference>
<dbReference type="Proteomes" id="UP000789920">
    <property type="component" value="Unassembled WGS sequence"/>
</dbReference>
<organism evidence="1 2">
    <name type="scientific">Racocetra persica</name>
    <dbReference type="NCBI Taxonomy" id="160502"/>
    <lineage>
        <taxon>Eukaryota</taxon>
        <taxon>Fungi</taxon>
        <taxon>Fungi incertae sedis</taxon>
        <taxon>Mucoromycota</taxon>
        <taxon>Glomeromycotina</taxon>
        <taxon>Glomeromycetes</taxon>
        <taxon>Diversisporales</taxon>
        <taxon>Gigasporaceae</taxon>
        <taxon>Racocetra</taxon>
    </lineage>
</organism>
<gene>
    <name evidence="1" type="ORF">RPERSI_LOCUS36814</name>
</gene>
<dbReference type="EMBL" id="CAJVQC010179081">
    <property type="protein sequence ID" value="CAG8851945.1"/>
    <property type="molecule type" value="Genomic_DNA"/>
</dbReference>
<protein>
    <submittedName>
        <fullName evidence="1">28435_t:CDS:1</fullName>
    </submittedName>
</protein>